<dbReference type="InterPro" id="IPR029063">
    <property type="entry name" value="SAM-dependent_MTases_sf"/>
</dbReference>
<accession>A0A2U3Q8A1</accession>
<dbReference type="InterPro" id="IPR003115">
    <property type="entry name" value="ParB_N"/>
</dbReference>
<name>A0A2U3Q8A1_9BRAD</name>
<dbReference type="InterPro" id="IPR036086">
    <property type="entry name" value="ParB/Sulfiredoxin_sf"/>
</dbReference>
<dbReference type="InterPro" id="IPR002941">
    <property type="entry name" value="DNA_methylase_N4/N6"/>
</dbReference>
<dbReference type="InterPro" id="IPR001091">
    <property type="entry name" value="RM_Methyltransferase"/>
</dbReference>
<dbReference type="PANTHER" id="PTHR33375:SF1">
    <property type="entry name" value="CHROMOSOME-PARTITIONING PROTEIN PARB-RELATED"/>
    <property type="match status" value="1"/>
</dbReference>
<dbReference type="GO" id="GO:0003677">
    <property type="term" value="F:DNA binding"/>
    <property type="evidence" value="ECO:0007669"/>
    <property type="project" value="InterPro"/>
</dbReference>
<proteinExistence type="inferred from homology"/>
<gene>
    <name evidence="7" type="ORF">BRAD3257_6772</name>
</gene>
<dbReference type="Proteomes" id="UP000246085">
    <property type="component" value="Chromosome BRAD3257"/>
</dbReference>
<dbReference type="GO" id="GO:0032259">
    <property type="term" value="P:methylation"/>
    <property type="evidence" value="ECO:0007669"/>
    <property type="project" value="UniProtKB-KW"/>
</dbReference>
<dbReference type="KEGG" id="bvz:BRAD3257_6772"/>
<dbReference type="Pfam" id="PF01555">
    <property type="entry name" value="N6_N4_Mtase"/>
    <property type="match status" value="1"/>
</dbReference>
<evidence type="ECO:0000313" key="8">
    <source>
        <dbReference type="Proteomes" id="UP000246085"/>
    </source>
</evidence>
<dbReference type="SUPFAM" id="SSF110849">
    <property type="entry name" value="ParB/Sulfiredoxin"/>
    <property type="match status" value="1"/>
</dbReference>
<evidence type="ECO:0000256" key="5">
    <source>
        <dbReference type="RuleBase" id="RU362026"/>
    </source>
</evidence>
<dbReference type="EC" id="2.1.1.-" evidence="5"/>
<evidence type="ECO:0000313" key="7">
    <source>
        <dbReference type="EMBL" id="SPP97654.1"/>
    </source>
</evidence>
<evidence type="ECO:0000256" key="3">
    <source>
        <dbReference type="ARBA" id="ARBA00022679"/>
    </source>
</evidence>
<comment type="catalytic activity">
    <reaction evidence="4">
        <text>a 2'-deoxyadenosine in DNA + S-adenosyl-L-methionine = an N(6)-methyl-2'-deoxyadenosine in DNA + S-adenosyl-L-homocysteine + H(+)</text>
        <dbReference type="Rhea" id="RHEA:15197"/>
        <dbReference type="Rhea" id="RHEA-COMP:12418"/>
        <dbReference type="Rhea" id="RHEA-COMP:12419"/>
        <dbReference type="ChEBI" id="CHEBI:15378"/>
        <dbReference type="ChEBI" id="CHEBI:57856"/>
        <dbReference type="ChEBI" id="CHEBI:59789"/>
        <dbReference type="ChEBI" id="CHEBI:90615"/>
        <dbReference type="ChEBI" id="CHEBI:90616"/>
        <dbReference type="EC" id="2.1.1.72"/>
    </reaction>
</comment>
<dbReference type="CDD" id="cd16403">
    <property type="entry name" value="ParB_N_like_MT"/>
    <property type="match status" value="1"/>
</dbReference>
<dbReference type="InterPro" id="IPR015840">
    <property type="entry name" value="DNA_MeTrfase_ParB"/>
</dbReference>
<dbReference type="InterPro" id="IPR050336">
    <property type="entry name" value="Chromosome_partition/occlusion"/>
</dbReference>
<dbReference type="Pfam" id="PF02195">
    <property type="entry name" value="ParB_N"/>
    <property type="match status" value="1"/>
</dbReference>
<organism evidence="7 8">
    <name type="scientific">Bradyrhizobium vignae</name>
    <dbReference type="NCBI Taxonomy" id="1549949"/>
    <lineage>
        <taxon>Bacteria</taxon>
        <taxon>Pseudomonadati</taxon>
        <taxon>Pseudomonadota</taxon>
        <taxon>Alphaproteobacteria</taxon>
        <taxon>Hyphomicrobiales</taxon>
        <taxon>Nitrobacteraceae</taxon>
        <taxon>Bradyrhizobium</taxon>
    </lineage>
</organism>
<evidence type="ECO:0000256" key="1">
    <source>
        <dbReference type="ARBA" id="ARBA00006594"/>
    </source>
</evidence>
<feature type="domain" description="ParB-like N-terminal" evidence="6">
    <location>
        <begin position="29"/>
        <end position="115"/>
    </location>
</feature>
<dbReference type="PROSITE" id="PS00092">
    <property type="entry name" value="N6_MTASE"/>
    <property type="match status" value="1"/>
</dbReference>
<dbReference type="Gene3D" id="3.40.50.150">
    <property type="entry name" value="Vaccinia Virus protein VP39"/>
    <property type="match status" value="1"/>
</dbReference>
<dbReference type="SMART" id="SM00470">
    <property type="entry name" value="ParB"/>
    <property type="match status" value="1"/>
</dbReference>
<protein>
    <recommendedName>
        <fullName evidence="5">Methyltransferase</fullName>
        <ecNumber evidence="5">2.1.1.-</ecNumber>
    </recommendedName>
</protein>
<comment type="similarity">
    <text evidence="1 5">Belongs to the N(4)/N(6)-methyltransferase family.</text>
</comment>
<dbReference type="REBASE" id="252781">
    <property type="entry name" value="M.Bsp3257ORF6772P"/>
</dbReference>
<dbReference type="GO" id="GO:0005694">
    <property type="term" value="C:chromosome"/>
    <property type="evidence" value="ECO:0007669"/>
    <property type="project" value="TreeGrafter"/>
</dbReference>
<dbReference type="PRINTS" id="PR00508">
    <property type="entry name" value="S21N4MTFRASE"/>
</dbReference>
<dbReference type="Gene3D" id="3.90.1530.10">
    <property type="entry name" value="Conserved hypothetical protein from pyrococcus furiosus pfu- 392566-001, ParB domain"/>
    <property type="match status" value="1"/>
</dbReference>
<dbReference type="EMBL" id="LS398110">
    <property type="protein sequence ID" value="SPP97654.1"/>
    <property type="molecule type" value="Genomic_DNA"/>
</dbReference>
<dbReference type="PIRSF" id="PIRSF036758">
    <property type="entry name" value="Aden_M_ParB"/>
    <property type="match status" value="1"/>
</dbReference>
<evidence type="ECO:0000259" key="6">
    <source>
        <dbReference type="SMART" id="SM00470"/>
    </source>
</evidence>
<dbReference type="InterPro" id="IPR002052">
    <property type="entry name" value="DNA_methylase_N6_adenine_CS"/>
</dbReference>
<reference evidence="7 8" key="1">
    <citation type="submission" date="2018-03" db="EMBL/GenBank/DDBJ databases">
        <authorList>
            <person name="Gully D."/>
        </authorList>
    </citation>
    <scope>NUCLEOTIDE SEQUENCE [LARGE SCALE GENOMIC DNA]</scope>
    <source>
        <strain evidence="7">ORS3257</strain>
    </source>
</reference>
<sequence length="459" mass="51351">MANLSQRSAKAAARRNAMANAGLVELQIQYRAVEDLVLDPRNPRQHSQSQVNQIADSICEFGFVMPIVVDDTRQVVIGHGRVLAARKLGMPRVPVVEIRHLSQAQLKALRIADNRLAQHAHWDERLLGENFLELKELDLDFDLAITGFSLPEIDLAMQKHDEGVTVEPNDEADAVTGVPVCRTGDTWQLGEHRVHCGDATSEAAFDYLMTEERAHVVFIDPPYNVPIDGHVSGKGKIRHREFAQGSGELSRKEFTRFLTRSCALLAKYSESGAIHFACMDWRHADELLAAGREVYSELKNIAVWVKSSAGMGSLYRSQHELVFVFKSGTGRHTNNIELGRYGRNRTNVWHYDGASTQARKGNNLLELHPTAKPVQLVMDALLDCSNRGEIVLDSFLGSGTTLLAAERTGRRCRGIEVDPLYVDTAIRRWQNLTGRDAVRLSDGKPFREIEAEREQGDER</sequence>
<dbReference type="SUPFAM" id="SSF53335">
    <property type="entry name" value="S-adenosyl-L-methionine-dependent methyltransferases"/>
    <property type="match status" value="1"/>
</dbReference>
<dbReference type="AlphaFoldDB" id="A0A2U3Q8A1"/>
<evidence type="ECO:0000256" key="4">
    <source>
        <dbReference type="ARBA" id="ARBA00047942"/>
    </source>
</evidence>
<evidence type="ECO:0000256" key="2">
    <source>
        <dbReference type="ARBA" id="ARBA00022603"/>
    </source>
</evidence>
<keyword evidence="3 7" id="KW-0808">Transferase</keyword>
<keyword evidence="2 7" id="KW-0489">Methyltransferase</keyword>
<dbReference type="GO" id="GO:0045881">
    <property type="term" value="P:positive regulation of sporulation resulting in formation of a cellular spore"/>
    <property type="evidence" value="ECO:0007669"/>
    <property type="project" value="TreeGrafter"/>
</dbReference>
<dbReference type="GO" id="GO:0009007">
    <property type="term" value="F:site-specific DNA-methyltransferase (adenine-specific) activity"/>
    <property type="evidence" value="ECO:0007669"/>
    <property type="project" value="UniProtKB-EC"/>
</dbReference>
<dbReference type="PANTHER" id="PTHR33375">
    <property type="entry name" value="CHROMOSOME-PARTITIONING PROTEIN PARB-RELATED"/>
    <property type="match status" value="1"/>
</dbReference>
<dbReference type="GO" id="GO:0008170">
    <property type="term" value="F:N-methyltransferase activity"/>
    <property type="evidence" value="ECO:0007669"/>
    <property type="project" value="InterPro"/>
</dbReference>
<dbReference type="GO" id="GO:0007059">
    <property type="term" value="P:chromosome segregation"/>
    <property type="evidence" value="ECO:0007669"/>
    <property type="project" value="TreeGrafter"/>
</dbReference>